<dbReference type="AlphaFoldDB" id="A0A9J7BTQ0"/>
<dbReference type="Proteomes" id="UP001059380">
    <property type="component" value="Chromosome"/>
</dbReference>
<protein>
    <submittedName>
        <fullName evidence="2">Uncharacterized protein</fullName>
    </submittedName>
</protein>
<reference evidence="2" key="1">
    <citation type="submission" date="2021-04" db="EMBL/GenBank/DDBJ databases">
        <title>Phylogenetic analysis of Acidobacteriaceae.</title>
        <authorList>
            <person name="Qiu L."/>
            <person name="Zhang Q."/>
        </authorList>
    </citation>
    <scope>NUCLEOTIDE SEQUENCE</scope>
    <source>
        <strain evidence="2">DSM 25168</strain>
    </source>
</reference>
<proteinExistence type="predicted"/>
<accession>A0A9J7BTQ0</accession>
<gene>
    <name evidence="2" type="ORF">MOP44_09970</name>
</gene>
<name>A0A9J7BTQ0_9BACT</name>
<sequence>MCYTPAVPHPLDNASPKAQDTTPAPTAAAWLRDPGAPPTESANSRLIRQWETEPEWKDTSEQL</sequence>
<dbReference type="RefSeq" id="WP_260795896.1">
    <property type="nucleotide sequence ID" value="NZ_CP093313.1"/>
</dbReference>
<dbReference type="KEGG" id="orp:MOP44_09970"/>
<evidence type="ECO:0000313" key="3">
    <source>
        <dbReference type="Proteomes" id="UP001059380"/>
    </source>
</evidence>
<dbReference type="EMBL" id="CP093313">
    <property type="protein sequence ID" value="UWZ86252.1"/>
    <property type="molecule type" value="Genomic_DNA"/>
</dbReference>
<feature type="region of interest" description="Disordered" evidence="1">
    <location>
        <begin position="1"/>
        <end position="63"/>
    </location>
</feature>
<evidence type="ECO:0000256" key="1">
    <source>
        <dbReference type="SAM" id="MobiDB-lite"/>
    </source>
</evidence>
<keyword evidence="3" id="KW-1185">Reference proteome</keyword>
<evidence type="ECO:0000313" key="2">
    <source>
        <dbReference type="EMBL" id="UWZ86252.1"/>
    </source>
</evidence>
<feature type="compositionally biased region" description="Basic and acidic residues" evidence="1">
    <location>
        <begin position="48"/>
        <end position="63"/>
    </location>
</feature>
<organism evidence="2 3">
    <name type="scientific">Occallatibacter riparius</name>
    <dbReference type="NCBI Taxonomy" id="1002689"/>
    <lineage>
        <taxon>Bacteria</taxon>
        <taxon>Pseudomonadati</taxon>
        <taxon>Acidobacteriota</taxon>
        <taxon>Terriglobia</taxon>
        <taxon>Terriglobales</taxon>
        <taxon>Acidobacteriaceae</taxon>
        <taxon>Occallatibacter</taxon>
    </lineage>
</organism>